<evidence type="ECO:0000313" key="2">
    <source>
        <dbReference type="Proteomes" id="UP001458880"/>
    </source>
</evidence>
<protein>
    <submittedName>
        <fullName evidence="1">Pao retrotransposon peptidase</fullName>
    </submittedName>
</protein>
<reference evidence="1 2" key="1">
    <citation type="journal article" date="2024" name="BMC Genomics">
        <title>De novo assembly and annotation of Popillia japonica's genome with initial clues to its potential as an invasive pest.</title>
        <authorList>
            <person name="Cucini C."/>
            <person name="Boschi S."/>
            <person name="Funari R."/>
            <person name="Cardaioli E."/>
            <person name="Iannotti N."/>
            <person name="Marturano G."/>
            <person name="Paoli F."/>
            <person name="Bruttini M."/>
            <person name="Carapelli A."/>
            <person name="Frati F."/>
            <person name="Nardi F."/>
        </authorList>
    </citation>
    <scope>NUCLEOTIDE SEQUENCE [LARGE SCALE GENOMIC DNA]</scope>
    <source>
        <strain evidence="1">DMR45628</strain>
    </source>
</reference>
<dbReference type="PANTHER" id="PTHR22955:SF77">
    <property type="entry name" value="ASPARTIC PUTATIVE DOMAIN-CONTAINING PROTEIN-RELATED"/>
    <property type="match status" value="1"/>
</dbReference>
<name>A0AAW1M292_POPJA</name>
<sequence length="283" mass="32048">MCYFPSIRKLHQIEIHGFCDASETAYGACIYLKSTDLAGSAICNLLCCKSRVAPLKSISIPRLELCGAVRIKSRVAPLKSISIPRLELCGAVLFAPLVAKIVDSINIAFDTICYWTDSTIVLAWLKSLNKQWKTFVANRVSIINTLTETSAWRHVRSEENPADILSRGMFVSILHKSKIRWHGPAFLQNADCNEIAYEIPKGLIIPEERRVIVGLPNINETRNNLFSRYSSLSKLIRRWEIEHGDKTTIYKALVCGTILRLLPEYIQDTRYSRRKNSLHLSAL</sequence>
<comment type="caution">
    <text evidence="1">The sequence shown here is derived from an EMBL/GenBank/DDBJ whole genome shotgun (WGS) entry which is preliminary data.</text>
</comment>
<keyword evidence="2" id="KW-1185">Reference proteome</keyword>
<dbReference type="Proteomes" id="UP001458880">
    <property type="component" value="Unassembled WGS sequence"/>
</dbReference>
<proteinExistence type="predicted"/>
<dbReference type="InterPro" id="IPR008042">
    <property type="entry name" value="Retrotrans_Pao"/>
</dbReference>
<gene>
    <name evidence="1" type="ORF">QE152_g8694</name>
</gene>
<dbReference type="AlphaFoldDB" id="A0AAW1M292"/>
<dbReference type="PANTHER" id="PTHR22955">
    <property type="entry name" value="RETROTRANSPOSON"/>
    <property type="match status" value="1"/>
</dbReference>
<dbReference type="EMBL" id="JASPKY010000070">
    <property type="protein sequence ID" value="KAK9739877.1"/>
    <property type="molecule type" value="Genomic_DNA"/>
</dbReference>
<accession>A0AAW1M292</accession>
<dbReference type="Pfam" id="PF05380">
    <property type="entry name" value="Peptidase_A17"/>
    <property type="match status" value="2"/>
</dbReference>
<organism evidence="1 2">
    <name type="scientific">Popillia japonica</name>
    <name type="common">Japanese beetle</name>
    <dbReference type="NCBI Taxonomy" id="7064"/>
    <lineage>
        <taxon>Eukaryota</taxon>
        <taxon>Metazoa</taxon>
        <taxon>Ecdysozoa</taxon>
        <taxon>Arthropoda</taxon>
        <taxon>Hexapoda</taxon>
        <taxon>Insecta</taxon>
        <taxon>Pterygota</taxon>
        <taxon>Neoptera</taxon>
        <taxon>Endopterygota</taxon>
        <taxon>Coleoptera</taxon>
        <taxon>Polyphaga</taxon>
        <taxon>Scarabaeiformia</taxon>
        <taxon>Scarabaeidae</taxon>
        <taxon>Rutelinae</taxon>
        <taxon>Popillia</taxon>
    </lineage>
</organism>
<evidence type="ECO:0000313" key="1">
    <source>
        <dbReference type="EMBL" id="KAK9739877.1"/>
    </source>
</evidence>